<evidence type="ECO:0000313" key="4">
    <source>
        <dbReference type="Proteomes" id="UP001595900"/>
    </source>
</evidence>
<sequence length="211" mass="21008">MNARRARSLKLGTILAVLIGAGLGLAGATQTWYTITLTARAGHFAPLAVDGSTAAPALTALSLAGLALALALAIAGRLARLVIGVIGILLGVCLIIASVGNPAHTAGVRDAISKATGIAGTASVNALIGHASASIWPAAALVGGALVVLGSLAAVVTGRLWPGGSRRYDAVRFEDAEGPASARPSRTPAPRPGDSAVDDWDELTRGEDPTS</sequence>
<feature type="transmembrane region" description="Helical" evidence="2">
    <location>
        <begin position="52"/>
        <end position="74"/>
    </location>
</feature>
<organism evidence="3 4">
    <name type="scientific">Gryllotalpicola reticulitermitis</name>
    <dbReference type="NCBI Taxonomy" id="1184153"/>
    <lineage>
        <taxon>Bacteria</taxon>
        <taxon>Bacillati</taxon>
        <taxon>Actinomycetota</taxon>
        <taxon>Actinomycetes</taxon>
        <taxon>Micrococcales</taxon>
        <taxon>Microbacteriaceae</taxon>
        <taxon>Gryllotalpicola</taxon>
    </lineage>
</organism>
<dbReference type="Pfam" id="PF09534">
    <property type="entry name" value="Trp_oprn_chp"/>
    <property type="match status" value="1"/>
</dbReference>
<dbReference type="InterPro" id="IPR019051">
    <property type="entry name" value="Trp_biosyn_TM_oprn/chp"/>
</dbReference>
<proteinExistence type="predicted"/>
<protein>
    <submittedName>
        <fullName evidence="3">Trp biosynthesis-associated membrane protein</fullName>
    </submittedName>
</protein>
<keyword evidence="2" id="KW-1133">Transmembrane helix</keyword>
<comment type="caution">
    <text evidence="3">The sequence shown here is derived from an EMBL/GenBank/DDBJ whole genome shotgun (WGS) entry which is preliminary data.</text>
</comment>
<dbReference type="EMBL" id="JBHSCN010000006">
    <property type="protein sequence ID" value="MFC4244614.1"/>
    <property type="molecule type" value="Genomic_DNA"/>
</dbReference>
<feature type="compositionally biased region" description="Basic and acidic residues" evidence="1">
    <location>
        <begin position="202"/>
        <end position="211"/>
    </location>
</feature>
<keyword evidence="2" id="KW-0472">Membrane</keyword>
<gene>
    <name evidence="3" type="ORF">ACFOYW_14665</name>
</gene>
<evidence type="ECO:0000313" key="3">
    <source>
        <dbReference type="EMBL" id="MFC4244614.1"/>
    </source>
</evidence>
<feature type="transmembrane region" description="Helical" evidence="2">
    <location>
        <begin position="81"/>
        <end position="100"/>
    </location>
</feature>
<dbReference type="RefSeq" id="WP_390230420.1">
    <property type="nucleotide sequence ID" value="NZ_JBHSCN010000006.1"/>
</dbReference>
<keyword evidence="4" id="KW-1185">Reference proteome</keyword>
<dbReference type="Proteomes" id="UP001595900">
    <property type="component" value="Unassembled WGS sequence"/>
</dbReference>
<evidence type="ECO:0000256" key="1">
    <source>
        <dbReference type="SAM" id="MobiDB-lite"/>
    </source>
</evidence>
<feature type="transmembrane region" description="Helical" evidence="2">
    <location>
        <begin position="135"/>
        <end position="157"/>
    </location>
</feature>
<feature type="region of interest" description="Disordered" evidence="1">
    <location>
        <begin position="173"/>
        <end position="211"/>
    </location>
</feature>
<reference evidence="4" key="1">
    <citation type="journal article" date="2019" name="Int. J. Syst. Evol. Microbiol.">
        <title>The Global Catalogue of Microorganisms (GCM) 10K type strain sequencing project: providing services to taxonomists for standard genome sequencing and annotation.</title>
        <authorList>
            <consortium name="The Broad Institute Genomics Platform"/>
            <consortium name="The Broad Institute Genome Sequencing Center for Infectious Disease"/>
            <person name="Wu L."/>
            <person name="Ma J."/>
        </authorList>
    </citation>
    <scope>NUCLEOTIDE SEQUENCE [LARGE SCALE GENOMIC DNA]</scope>
    <source>
        <strain evidence="4">CGMCC 1.10363</strain>
    </source>
</reference>
<accession>A0ABV8QC85</accession>
<keyword evidence="2" id="KW-0812">Transmembrane</keyword>
<name>A0ABV8QC85_9MICO</name>
<evidence type="ECO:0000256" key="2">
    <source>
        <dbReference type="SAM" id="Phobius"/>
    </source>
</evidence>
<feature type="compositionally biased region" description="Low complexity" evidence="1">
    <location>
        <begin position="179"/>
        <end position="188"/>
    </location>
</feature>